<evidence type="ECO:0000313" key="3">
    <source>
        <dbReference type="Proteomes" id="UP001168478"/>
    </source>
</evidence>
<dbReference type="EMBL" id="JAUEIF010000001">
    <property type="protein sequence ID" value="MDN0024264.1"/>
    <property type="molecule type" value="Genomic_DNA"/>
</dbReference>
<evidence type="ECO:0000256" key="1">
    <source>
        <dbReference type="SAM" id="MobiDB-lite"/>
    </source>
</evidence>
<feature type="compositionally biased region" description="Polar residues" evidence="1">
    <location>
        <begin position="7"/>
        <end position="20"/>
    </location>
</feature>
<reference evidence="2" key="2">
    <citation type="submission" date="2023-08" db="EMBL/GenBank/DDBJ databases">
        <title>Identification and characterization of horizontal gene transfer across gut microbiota members of farm animals based on homology search.</title>
        <authorList>
            <person name="Schwarzerova J."/>
            <person name="Nykrynova M."/>
            <person name="Jureckova K."/>
            <person name="Cejkova D."/>
            <person name="Rychlik I."/>
        </authorList>
    </citation>
    <scope>NUCLEOTIDE SEQUENCE</scope>
    <source>
        <strain evidence="2">ET15</strain>
    </source>
</reference>
<dbReference type="Proteomes" id="UP001168478">
    <property type="component" value="Unassembled WGS sequence"/>
</dbReference>
<protein>
    <submittedName>
        <fullName evidence="2">Uncharacterized protein</fullName>
    </submittedName>
</protein>
<gene>
    <name evidence="2" type="ORF">QVN84_01825</name>
</gene>
<dbReference type="RefSeq" id="WP_289836486.1">
    <property type="nucleotide sequence ID" value="NZ_JAUEIF010000001.1"/>
</dbReference>
<reference evidence="2" key="1">
    <citation type="submission" date="2023-06" db="EMBL/GenBank/DDBJ databases">
        <authorList>
            <person name="Zeman M."/>
            <person name="Kubasova T."/>
            <person name="Jahodarova E."/>
            <person name="Nykrynova M."/>
            <person name="Rychlik I."/>
        </authorList>
    </citation>
    <scope>NUCLEOTIDE SEQUENCE</scope>
    <source>
        <strain evidence="2">ET15</strain>
    </source>
</reference>
<organism evidence="2 3">
    <name type="scientific">Leyella lascolaii</name>
    <dbReference type="NCBI Taxonomy" id="1776379"/>
    <lineage>
        <taxon>Bacteria</taxon>
        <taxon>Pseudomonadati</taxon>
        <taxon>Bacteroidota</taxon>
        <taxon>Bacteroidia</taxon>
        <taxon>Bacteroidales</taxon>
        <taxon>Prevotellaceae</taxon>
        <taxon>Leyella</taxon>
    </lineage>
</organism>
<accession>A0AAW7JEJ2</accession>
<comment type="caution">
    <text evidence="2">The sequence shown here is derived from an EMBL/GenBank/DDBJ whole genome shotgun (WGS) entry which is preliminary data.</text>
</comment>
<feature type="region of interest" description="Disordered" evidence="1">
    <location>
        <begin position="1"/>
        <end position="20"/>
    </location>
</feature>
<sequence length="62" mass="6553">MRFHNSGGIQNMPNGLFRSSGTSLPVIGKGSFATRNGLFRITKEALPHAGKNPISALNGATR</sequence>
<name>A0AAW7JEJ2_9BACT</name>
<evidence type="ECO:0000313" key="2">
    <source>
        <dbReference type="EMBL" id="MDN0024264.1"/>
    </source>
</evidence>
<proteinExistence type="predicted"/>
<dbReference type="AlphaFoldDB" id="A0AAW7JEJ2"/>